<organism evidence="2 3">
    <name type="scientific">Diversispora epigaea</name>
    <dbReference type="NCBI Taxonomy" id="1348612"/>
    <lineage>
        <taxon>Eukaryota</taxon>
        <taxon>Fungi</taxon>
        <taxon>Fungi incertae sedis</taxon>
        <taxon>Mucoromycota</taxon>
        <taxon>Glomeromycotina</taxon>
        <taxon>Glomeromycetes</taxon>
        <taxon>Diversisporales</taxon>
        <taxon>Diversisporaceae</taxon>
        <taxon>Diversispora</taxon>
    </lineage>
</organism>
<feature type="compositionally biased region" description="Acidic residues" evidence="1">
    <location>
        <begin position="58"/>
        <end position="74"/>
    </location>
</feature>
<evidence type="ECO:0000313" key="3">
    <source>
        <dbReference type="Proteomes" id="UP000266861"/>
    </source>
</evidence>
<feature type="region of interest" description="Disordered" evidence="1">
    <location>
        <begin position="45"/>
        <end position="87"/>
    </location>
</feature>
<accession>A0A397GB88</accession>
<name>A0A397GB88_9GLOM</name>
<proteinExistence type="predicted"/>
<comment type="caution">
    <text evidence="2">The sequence shown here is derived from an EMBL/GenBank/DDBJ whole genome shotgun (WGS) entry which is preliminary data.</text>
</comment>
<feature type="region of interest" description="Disordered" evidence="1">
    <location>
        <begin position="239"/>
        <end position="263"/>
    </location>
</feature>
<keyword evidence="3" id="KW-1185">Reference proteome</keyword>
<feature type="compositionally biased region" description="Basic and acidic residues" evidence="1">
    <location>
        <begin position="45"/>
        <end position="57"/>
    </location>
</feature>
<gene>
    <name evidence="2" type="ORF">Glove_585g53</name>
</gene>
<dbReference type="EMBL" id="PQFF01000492">
    <property type="protein sequence ID" value="RHZ47349.1"/>
    <property type="molecule type" value="Genomic_DNA"/>
</dbReference>
<dbReference type="OrthoDB" id="2377036at2759"/>
<protein>
    <submittedName>
        <fullName evidence="2">Uncharacterized protein</fullName>
    </submittedName>
</protein>
<evidence type="ECO:0000256" key="1">
    <source>
        <dbReference type="SAM" id="MobiDB-lite"/>
    </source>
</evidence>
<dbReference type="Proteomes" id="UP000266861">
    <property type="component" value="Unassembled WGS sequence"/>
</dbReference>
<feature type="region of interest" description="Disordered" evidence="1">
    <location>
        <begin position="165"/>
        <end position="189"/>
    </location>
</feature>
<dbReference type="AlphaFoldDB" id="A0A397GB88"/>
<sequence>MATTKTSTDAGSKNWLKERAAISAAHRRQKTDPAVARLIEKADQLHKERTQRNLREDLTEDLIEDDDEVNDEVPEPAPIPEADEDDIDEIVGDVPLPEEIVVKVPPKTSTDLQEEVSIQPKHGRETTEDVYRSFAESLLEQGLTTEASLELSFDLKPEDIKALEVDEDEDEYEEEEEEGENEVEVDEDEVKVGVDEVEKEKGKEVEKEREVEVEKEREVEVEREDEVVENNVKEIVDEVSKIEDSDDGFEHIEKEESKESEST</sequence>
<feature type="region of interest" description="Disordered" evidence="1">
    <location>
        <begin position="105"/>
        <end position="127"/>
    </location>
</feature>
<evidence type="ECO:0000313" key="2">
    <source>
        <dbReference type="EMBL" id="RHZ47349.1"/>
    </source>
</evidence>
<reference evidence="2 3" key="1">
    <citation type="submission" date="2018-08" db="EMBL/GenBank/DDBJ databases">
        <title>Genome and evolution of the arbuscular mycorrhizal fungus Diversispora epigaea (formerly Glomus versiforme) and its bacterial endosymbionts.</title>
        <authorList>
            <person name="Sun X."/>
            <person name="Fei Z."/>
            <person name="Harrison M."/>
        </authorList>
    </citation>
    <scope>NUCLEOTIDE SEQUENCE [LARGE SCALE GENOMIC DNA]</scope>
    <source>
        <strain evidence="2 3">IT104</strain>
    </source>
</reference>